<feature type="region of interest" description="Disordered" evidence="1">
    <location>
        <begin position="167"/>
        <end position="195"/>
    </location>
</feature>
<feature type="region of interest" description="Disordered" evidence="1">
    <location>
        <begin position="279"/>
        <end position="319"/>
    </location>
</feature>
<organism evidence="2">
    <name type="scientific">Percolomonas cosmopolitus</name>
    <dbReference type="NCBI Taxonomy" id="63605"/>
    <lineage>
        <taxon>Eukaryota</taxon>
        <taxon>Discoba</taxon>
        <taxon>Heterolobosea</taxon>
        <taxon>Tetramitia</taxon>
        <taxon>Eutetramitia</taxon>
        <taxon>Percolomonadidae</taxon>
        <taxon>Percolomonas</taxon>
    </lineage>
</organism>
<dbReference type="InterPro" id="IPR029982">
    <property type="entry name" value="Kptn"/>
</dbReference>
<name>A0A7S1PHJ0_9EUKA</name>
<dbReference type="GO" id="GO:1904262">
    <property type="term" value="P:negative regulation of TORC1 signaling"/>
    <property type="evidence" value="ECO:0007669"/>
    <property type="project" value="TreeGrafter"/>
</dbReference>
<protein>
    <submittedName>
        <fullName evidence="2">Uncharacterized protein</fullName>
    </submittedName>
</protein>
<feature type="compositionally biased region" description="Polar residues" evidence="1">
    <location>
        <begin position="306"/>
        <end position="317"/>
    </location>
</feature>
<evidence type="ECO:0000256" key="1">
    <source>
        <dbReference type="SAM" id="MobiDB-lite"/>
    </source>
</evidence>
<dbReference type="PANTHER" id="PTHR15435:SF2">
    <property type="entry name" value="KICSTOR COMPLEX PROTEIN KAPTIN"/>
    <property type="match status" value="1"/>
</dbReference>
<dbReference type="GO" id="GO:0007015">
    <property type="term" value="P:actin filament organization"/>
    <property type="evidence" value="ECO:0007669"/>
    <property type="project" value="InterPro"/>
</dbReference>
<proteinExistence type="predicted"/>
<reference evidence="2" key="1">
    <citation type="submission" date="2021-01" db="EMBL/GenBank/DDBJ databases">
        <authorList>
            <person name="Corre E."/>
            <person name="Pelletier E."/>
            <person name="Niang G."/>
            <person name="Scheremetjew M."/>
            <person name="Finn R."/>
            <person name="Kale V."/>
            <person name="Holt S."/>
            <person name="Cochrane G."/>
            <person name="Meng A."/>
            <person name="Brown T."/>
            <person name="Cohen L."/>
        </authorList>
    </citation>
    <scope>NUCLEOTIDE SEQUENCE</scope>
    <source>
        <strain evidence="2">WS</strain>
    </source>
</reference>
<sequence length="767" mass="84718">MSSHPPFHVLSCFDLSSPCGNIYSLQCIHSHIFFTTSHQLFCLLRNEHQLELLEIPLLSEKVSLYNRHHHEQTHTRQRTTTSDTSMDMEIVSFGVCSNGGGGGGPLAAVGGAAMLGDLAQRNSRNAAVAKRDVPLNSVGGGNNTASQNQSMLHSMIQHASSSLLLSAGTNAPASSPPTSLSTAHPPSPSPSNSPNDDIVLSVAFVYPFHTNAPSAASRHNDATLNFYKVNLSQLSSQSQRDKAVTLISQQETLLSAGGIPRSFSTPVLNQSHYAIRESSPSPLYSIRSHHSSTSSSSESTPEHGRPSSTTPLNSTQAKVHHYASDPSFNQTSFSRSLSQTDLSSIFDIKRSKKQIPFNARGSWSLHSVPMCHYPHFVTLTKNINGRKVTEKKRIVLISATEKQMHCFIQDERNIFLHVDILDIFPEISTNKLLSSIITMDVFEENDRYRVVAIGGQNGWIRLTVYDLHELTLTSSCQIFLNGPISSLKFFKDIHTGERNDPATQQRHQMPVLAHINQEIRSSEQMKHQPLNLVVAESIGRTLIYTNVLCDGLKSEQVLGEYDDSVSCLEVADLFGSGYTNIIVGTYSKKMFIYSKKHGGYVVNHTEYFESPVYAIKVVDIVRDGVQEIVVLTMYQVCIMQIDLGYMENVLKHRLSKYRIIHQLAEEIRQSRDQIRRLEMECELRVEREVDAKEKTVGVSITSDDTDKEDDDTHTQDNGQSHSSSCTEESSDTEGSSSDESSDEGTSSADDDHSSSSAAPAQQDGTPT</sequence>
<feature type="compositionally biased region" description="Low complexity" evidence="1">
    <location>
        <begin position="169"/>
        <end position="184"/>
    </location>
</feature>
<evidence type="ECO:0000313" key="2">
    <source>
        <dbReference type="EMBL" id="CAD9078979.1"/>
    </source>
</evidence>
<dbReference type="GO" id="GO:0030027">
    <property type="term" value="C:lamellipodium"/>
    <property type="evidence" value="ECO:0007669"/>
    <property type="project" value="TreeGrafter"/>
</dbReference>
<feature type="region of interest" description="Disordered" evidence="1">
    <location>
        <begin position="695"/>
        <end position="767"/>
    </location>
</feature>
<gene>
    <name evidence="2" type="ORF">PCOS0759_LOCUS2211</name>
</gene>
<dbReference type="GO" id="GO:0034198">
    <property type="term" value="P:cellular response to amino acid starvation"/>
    <property type="evidence" value="ECO:0007669"/>
    <property type="project" value="TreeGrafter"/>
</dbReference>
<accession>A0A7S1PHJ0</accession>
<dbReference type="GO" id="GO:0015629">
    <property type="term" value="C:actin cytoskeleton"/>
    <property type="evidence" value="ECO:0007669"/>
    <property type="project" value="InterPro"/>
</dbReference>
<feature type="compositionally biased region" description="Low complexity" evidence="1">
    <location>
        <begin position="720"/>
        <end position="747"/>
    </location>
</feature>
<dbReference type="AlphaFoldDB" id="A0A7S1PHJ0"/>
<dbReference type="PANTHER" id="PTHR15435">
    <property type="entry name" value="KICSTOR COMPLEX PROTEIN KAPTIN"/>
    <property type="match status" value="1"/>
</dbReference>
<dbReference type="EMBL" id="HBGD01002669">
    <property type="protein sequence ID" value="CAD9078979.1"/>
    <property type="molecule type" value="Transcribed_RNA"/>
</dbReference>
<dbReference type="GO" id="GO:0051015">
    <property type="term" value="F:actin filament binding"/>
    <property type="evidence" value="ECO:0007669"/>
    <property type="project" value="TreeGrafter"/>
</dbReference>